<dbReference type="NCBIfam" id="NF001770">
    <property type="entry name" value="PRK00509.1"/>
    <property type="match status" value="1"/>
</dbReference>
<dbReference type="EC" id="6.3.4.5" evidence="3 9"/>
<dbReference type="SUPFAM" id="SSF69864">
    <property type="entry name" value="Argininosuccinate synthetase, C-terminal domain"/>
    <property type="match status" value="1"/>
</dbReference>
<dbReference type="InterPro" id="IPR001518">
    <property type="entry name" value="Arginosuc_synth"/>
</dbReference>
<dbReference type="STRING" id="572478.Vdis_0211"/>
<dbReference type="InterPro" id="IPR048268">
    <property type="entry name" value="Arginosuc_syn_C"/>
</dbReference>
<dbReference type="NCBIfam" id="TIGR00032">
    <property type="entry name" value="argG"/>
    <property type="match status" value="1"/>
</dbReference>
<dbReference type="SUPFAM" id="SSF52402">
    <property type="entry name" value="Adenine nucleotide alpha hydrolases-like"/>
    <property type="match status" value="1"/>
</dbReference>
<dbReference type="KEGG" id="vdi:Vdis_0211"/>
<reference evidence="12 13" key="1">
    <citation type="journal article" date="2010" name="Stand. Genomic Sci.">
        <title>Complete genome sequence of Vulcanisaeta distributa type strain (IC-017).</title>
        <authorList>
            <person name="Mavromatis K."/>
            <person name="Sikorski J."/>
            <person name="Pabst E."/>
            <person name="Teshima H."/>
            <person name="Lapidus A."/>
            <person name="Lucas S."/>
            <person name="Nolan M."/>
            <person name="Glavina Del Rio T."/>
            <person name="Cheng J.F."/>
            <person name="Bruce D."/>
            <person name="Goodwin L."/>
            <person name="Pitluck S."/>
            <person name="Liolios K."/>
            <person name="Ivanova N."/>
            <person name="Mikhailova N."/>
            <person name="Pati A."/>
            <person name="Chen A."/>
            <person name="Palaniappan K."/>
            <person name="Land M."/>
            <person name="Hauser L."/>
            <person name="Chang Y.J."/>
            <person name="Jeffries C.D."/>
            <person name="Rohde M."/>
            <person name="Spring S."/>
            <person name="Goker M."/>
            <person name="Wirth R."/>
            <person name="Woyke T."/>
            <person name="Bristow J."/>
            <person name="Eisen J.A."/>
            <person name="Markowitz V."/>
            <person name="Hugenholtz P."/>
            <person name="Klenk H.P."/>
            <person name="Kyrpides N.C."/>
        </authorList>
    </citation>
    <scope>NUCLEOTIDE SEQUENCE [LARGE SCALE GENOMIC DNA]</scope>
    <source>
        <strain evidence="13">DSM 14429 / JCM 11212 / NBRC 100878 / IC-017</strain>
    </source>
</reference>
<evidence type="ECO:0000256" key="2">
    <source>
        <dbReference type="ARBA" id="ARBA00011881"/>
    </source>
</evidence>
<evidence type="ECO:0000256" key="7">
    <source>
        <dbReference type="ARBA" id="ARBA00022741"/>
    </source>
</evidence>
<feature type="binding site" evidence="9">
    <location>
        <position position="197"/>
    </location>
    <ligand>
        <name>L-citrulline</name>
        <dbReference type="ChEBI" id="CHEBI:57743"/>
    </ligand>
</feature>
<dbReference type="CDD" id="cd01999">
    <property type="entry name" value="ASS"/>
    <property type="match status" value="1"/>
</dbReference>
<keyword evidence="13" id="KW-1185">Reference proteome</keyword>
<proteinExistence type="inferred from homology"/>
<evidence type="ECO:0000256" key="5">
    <source>
        <dbReference type="ARBA" id="ARBA00022598"/>
    </source>
</evidence>
<dbReference type="HOGENOM" id="CLU_032784_4_2_2"/>
<dbReference type="AlphaFoldDB" id="E1QT31"/>
<dbReference type="InterPro" id="IPR023434">
    <property type="entry name" value="Arginosuc_synth_type_1_subfam"/>
</dbReference>
<protein>
    <recommendedName>
        <fullName evidence="3 9">Argininosuccinate synthase</fullName>
        <ecNumber evidence="3 9">6.3.4.5</ecNumber>
    </recommendedName>
    <alternativeName>
        <fullName evidence="9">Citrulline--aspartate ligase</fullName>
    </alternativeName>
</protein>
<dbReference type="GO" id="GO:0000050">
    <property type="term" value="P:urea cycle"/>
    <property type="evidence" value="ECO:0007669"/>
    <property type="project" value="TreeGrafter"/>
</dbReference>
<dbReference type="PANTHER" id="PTHR11587">
    <property type="entry name" value="ARGININOSUCCINATE SYNTHASE"/>
    <property type="match status" value="1"/>
</dbReference>
<feature type="binding site" evidence="9">
    <location>
        <position position="284"/>
    </location>
    <ligand>
        <name>L-citrulline</name>
        <dbReference type="ChEBI" id="CHEBI:57743"/>
    </ligand>
</feature>
<reference evidence="13" key="2">
    <citation type="journal article" date="2010" name="Stand. Genomic Sci.">
        <title>Complete genome sequence of Vulcanisaeta distributa type strain (IC-017T).</title>
        <authorList>
            <person name="Mavromatis K."/>
            <person name="Sikorski J."/>
            <person name="Pabst E."/>
            <person name="Teshima H."/>
            <person name="Lapidus A."/>
            <person name="Lucas S."/>
            <person name="Nolan M."/>
            <person name="Glavina Del Rio T."/>
            <person name="Cheng J."/>
            <person name="Bruce D."/>
            <person name="Goodwin L."/>
            <person name="Pitluck S."/>
            <person name="Liolios K."/>
            <person name="Ivanova N."/>
            <person name="Mikhailova N."/>
            <person name="Pati A."/>
            <person name="Chen A."/>
            <person name="Palaniappan K."/>
            <person name="Land M."/>
            <person name="Hauser L."/>
            <person name="Chang Y."/>
            <person name="Jeffries C."/>
            <person name="Rohde M."/>
            <person name="Spring S."/>
            <person name="Goker M."/>
            <person name="Wirth R."/>
            <person name="Woyke T."/>
            <person name="Bristow J."/>
            <person name="Eisen J."/>
            <person name="Markowitz V."/>
            <person name="Hugenholtz P."/>
            <person name="Klenk H."/>
            <person name="Kyrpides N."/>
        </authorList>
    </citation>
    <scope>NUCLEOTIDE SEQUENCE [LARGE SCALE GENOMIC DNA]</scope>
    <source>
        <strain evidence="13">DSM 14429 / JCM 11212 / NBRC 100878 / IC-017</strain>
    </source>
</reference>
<dbReference type="Gene3D" id="3.90.1260.10">
    <property type="entry name" value="Argininosuccinate synthetase, chain A, domain 2"/>
    <property type="match status" value="1"/>
</dbReference>
<dbReference type="HAMAP" id="MF_00005">
    <property type="entry name" value="Arg_succ_synth_type1"/>
    <property type="match status" value="1"/>
</dbReference>
<dbReference type="GO" id="GO:0005524">
    <property type="term" value="F:ATP binding"/>
    <property type="evidence" value="ECO:0007669"/>
    <property type="project" value="UniProtKB-UniRule"/>
</dbReference>
<evidence type="ECO:0000256" key="3">
    <source>
        <dbReference type="ARBA" id="ARBA00012286"/>
    </source>
</evidence>
<feature type="domain" description="Arginosuccinate synthase-like N-terminal" evidence="10">
    <location>
        <begin position="19"/>
        <end position="179"/>
    </location>
</feature>
<evidence type="ECO:0000256" key="1">
    <source>
        <dbReference type="ARBA" id="ARBA00004967"/>
    </source>
</evidence>
<dbReference type="FunFam" id="3.90.1260.10:FF:000007">
    <property type="entry name" value="Argininosuccinate synthase"/>
    <property type="match status" value="1"/>
</dbReference>
<dbReference type="InterPro" id="IPR014729">
    <property type="entry name" value="Rossmann-like_a/b/a_fold"/>
</dbReference>
<dbReference type="PROSITE" id="PS00564">
    <property type="entry name" value="ARGININOSUCCIN_SYN_1"/>
    <property type="match status" value="1"/>
</dbReference>
<feature type="domain" description="Arginosuccinate synthase C-terminal" evidence="11">
    <location>
        <begin position="187"/>
        <end position="400"/>
    </location>
</feature>
<dbReference type="GO" id="GO:0004055">
    <property type="term" value="F:argininosuccinate synthase activity"/>
    <property type="evidence" value="ECO:0007669"/>
    <property type="project" value="UniProtKB-UniRule"/>
</dbReference>
<organism evidence="12 13">
    <name type="scientific">Vulcanisaeta distributa (strain DSM 14429 / JCM 11212 / NBRC 100878 / IC-017)</name>
    <dbReference type="NCBI Taxonomy" id="572478"/>
    <lineage>
        <taxon>Archaea</taxon>
        <taxon>Thermoproteota</taxon>
        <taxon>Thermoprotei</taxon>
        <taxon>Thermoproteales</taxon>
        <taxon>Thermoproteaceae</taxon>
        <taxon>Vulcanisaeta</taxon>
    </lineage>
</organism>
<feature type="binding site" evidence="9">
    <location>
        <position position="141"/>
    </location>
    <ligand>
        <name>L-citrulline</name>
        <dbReference type="ChEBI" id="CHEBI:57743"/>
    </ligand>
</feature>
<feature type="binding site" evidence="9">
    <location>
        <position position="188"/>
    </location>
    <ligand>
        <name>L-citrulline</name>
        <dbReference type="ChEBI" id="CHEBI:57743"/>
    </ligand>
</feature>
<dbReference type="Gene3D" id="3.40.50.620">
    <property type="entry name" value="HUPs"/>
    <property type="match status" value="1"/>
</dbReference>
<keyword evidence="9" id="KW-0963">Cytoplasm</keyword>
<dbReference type="FunFam" id="3.40.50.620:FF:000019">
    <property type="entry name" value="Argininosuccinate synthase"/>
    <property type="match status" value="1"/>
</dbReference>
<keyword evidence="5 9" id="KW-0436">Ligase</keyword>
<dbReference type="eggNOG" id="arCOG00112">
    <property type="taxonomic scope" value="Archaea"/>
</dbReference>
<feature type="binding site" evidence="9">
    <location>
        <position position="272"/>
    </location>
    <ligand>
        <name>L-citrulline</name>
        <dbReference type="ChEBI" id="CHEBI:57743"/>
    </ligand>
</feature>
<keyword evidence="8 9" id="KW-0067">ATP-binding</keyword>
<gene>
    <name evidence="9" type="primary">argG</name>
    <name evidence="12" type="ordered locus">Vdis_0211</name>
</gene>
<feature type="binding site" evidence="9">
    <location>
        <position position="138"/>
    </location>
    <ligand>
        <name>L-aspartate</name>
        <dbReference type="ChEBI" id="CHEBI:29991"/>
    </ligand>
</feature>
<comment type="subcellular location">
    <subcellularLocation>
        <location evidence="9">Cytoplasm</location>
    </subcellularLocation>
</comment>
<dbReference type="GO" id="GO:0006526">
    <property type="term" value="P:L-arginine biosynthetic process"/>
    <property type="evidence" value="ECO:0007669"/>
    <property type="project" value="UniProtKB-UniRule"/>
</dbReference>
<sequence>MEPQGRRGFLKPVHRKPSKIALAYSGGLDTTVAIHWLREKFNAEVITVTVDVGQDDDFRDIEERAYKAGAIKHYTIDAKRDFAEGPVAMAIMANALYEDRYPLGTALARPLIAEKVVEVAKREGCDAIAHGSTSKGNDQVRFNEALMALAPDLMIIEPAKIWGMNRAEEVEYARKHGIPIPSVHSRFSIDDNLWSRSIEGREIDDPGVEVPEDAFKWTVPPEKVSEPLMLEIEFREGLPIAINGEKMDLVNLILLLNKVVGAHGFGRVDHVENRVVGFKSREVYEAPAALTLIETHKDLEKLVYTPLEYRFKRFVDQTWADLVYGGLWHEPLREELDTLIRSMNRWVSGVVKVKVFGGLTILGRESPYASYNKDLVDYVSGWYPSEEEARGFIRMHVLHSLTAYRARHKA</sequence>
<comment type="subunit">
    <text evidence="2 9">Homotetramer.</text>
</comment>
<evidence type="ECO:0000256" key="6">
    <source>
        <dbReference type="ARBA" id="ARBA00022605"/>
    </source>
</evidence>
<feature type="binding site" evidence="9">
    <location>
        <position position="101"/>
    </location>
    <ligand>
        <name>L-citrulline</name>
        <dbReference type="ChEBI" id="CHEBI:57743"/>
    </ligand>
</feature>
<dbReference type="PROSITE" id="PS00565">
    <property type="entry name" value="ARGININOSUCCIN_SYN_2"/>
    <property type="match status" value="1"/>
</dbReference>
<evidence type="ECO:0000256" key="9">
    <source>
        <dbReference type="HAMAP-Rule" id="MF_00005"/>
    </source>
</evidence>
<comment type="similarity">
    <text evidence="9">Belongs to the argininosuccinate synthase family. Type 1 subfamily.</text>
</comment>
<dbReference type="PANTHER" id="PTHR11587:SF2">
    <property type="entry name" value="ARGININOSUCCINATE SYNTHASE"/>
    <property type="match status" value="1"/>
</dbReference>
<dbReference type="GO" id="GO:0005737">
    <property type="term" value="C:cytoplasm"/>
    <property type="evidence" value="ECO:0007669"/>
    <property type="project" value="UniProtKB-SubCell"/>
</dbReference>
<comment type="catalytic activity">
    <reaction evidence="9">
        <text>L-citrulline + L-aspartate + ATP = 2-(N(omega)-L-arginino)succinate + AMP + diphosphate + H(+)</text>
        <dbReference type="Rhea" id="RHEA:10932"/>
        <dbReference type="ChEBI" id="CHEBI:15378"/>
        <dbReference type="ChEBI" id="CHEBI:29991"/>
        <dbReference type="ChEBI" id="CHEBI:30616"/>
        <dbReference type="ChEBI" id="CHEBI:33019"/>
        <dbReference type="ChEBI" id="CHEBI:57472"/>
        <dbReference type="ChEBI" id="CHEBI:57743"/>
        <dbReference type="ChEBI" id="CHEBI:456215"/>
        <dbReference type="EC" id="6.3.4.5"/>
    </reaction>
</comment>
<keyword evidence="7 9" id="KW-0547">Nucleotide-binding</keyword>
<dbReference type="GeneID" id="9751128"/>
<evidence type="ECO:0000259" key="11">
    <source>
        <dbReference type="Pfam" id="PF20979"/>
    </source>
</evidence>
<dbReference type="Pfam" id="PF00764">
    <property type="entry name" value="Arginosuc_synth"/>
    <property type="match status" value="1"/>
</dbReference>
<dbReference type="Pfam" id="PF20979">
    <property type="entry name" value="Arginosuc_syn_C"/>
    <property type="match status" value="1"/>
</dbReference>
<dbReference type="RefSeq" id="WP_013335348.1">
    <property type="nucleotide sequence ID" value="NC_014537.1"/>
</dbReference>
<keyword evidence="4 9" id="KW-0055">Arginine biosynthesis</keyword>
<dbReference type="InterPro" id="IPR018223">
    <property type="entry name" value="Arginosuc_synth_CS"/>
</dbReference>
<comment type="pathway">
    <text evidence="1 9">Amino-acid biosynthesis; L-arginine biosynthesis; L-arginine from L-ornithine and carbamoyl phosphate: step 2/3.</text>
</comment>
<evidence type="ECO:0000313" key="12">
    <source>
        <dbReference type="EMBL" id="ADN49623.1"/>
    </source>
</evidence>
<name>E1QT31_VULDI</name>
<dbReference type="InterPro" id="IPR048267">
    <property type="entry name" value="Arginosuc_syn_N"/>
</dbReference>
<dbReference type="Proteomes" id="UP000006681">
    <property type="component" value="Chromosome"/>
</dbReference>
<evidence type="ECO:0000259" key="10">
    <source>
        <dbReference type="Pfam" id="PF00764"/>
    </source>
</evidence>
<dbReference type="UniPathway" id="UPA00068">
    <property type="reaction ID" value="UER00113"/>
</dbReference>
<dbReference type="GO" id="GO:0000053">
    <property type="term" value="P:argininosuccinate metabolic process"/>
    <property type="evidence" value="ECO:0007669"/>
    <property type="project" value="TreeGrafter"/>
</dbReference>
<feature type="binding site" evidence="9">
    <location>
        <begin position="23"/>
        <end position="31"/>
    </location>
    <ligand>
        <name>ATP</name>
        <dbReference type="ChEBI" id="CHEBI:30616"/>
    </ligand>
</feature>
<feature type="binding site" evidence="9">
    <location>
        <position position="137"/>
    </location>
    <ligand>
        <name>L-aspartate</name>
        <dbReference type="ChEBI" id="CHEBI:29991"/>
    </ligand>
</feature>
<evidence type="ECO:0000256" key="4">
    <source>
        <dbReference type="ARBA" id="ARBA00022571"/>
    </source>
</evidence>
<dbReference type="EMBL" id="CP002100">
    <property type="protein sequence ID" value="ADN49623.1"/>
    <property type="molecule type" value="Genomic_DNA"/>
</dbReference>
<comment type="caution">
    <text evidence="9">Lacks conserved residue(s) required for the propagation of feature annotation.</text>
</comment>
<feature type="binding site" evidence="9">
    <location>
        <position position="137"/>
    </location>
    <ligand>
        <name>L-citrulline</name>
        <dbReference type="ChEBI" id="CHEBI:57743"/>
    </ligand>
</feature>
<keyword evidence="6 9" id="KW-0028">Amino-acid biosynthesis</keyword>
<feature type="binding site" evidence="9">
    <location>
        <position position="133"/>
    </location>
    <ligand>
        <name>L-aspartate</name>
        <dbReference type="ChEBI" id="CHEBI:29991"/>
    </ligand>
</feature>
<evidence type="ECO:0000313" key="13">
    <source>
        <dbReference type="Proteomes" id="UP000006681"/>
    </source>
</evidence>
<feature type="binding site" evidence="9">
    <location>
        <position position="131"/>
    </location>
    <ligand>
        <name>ATP</name>
        <dbReference type="ChEBI" id="CHEBI:30616"/>
    </ligand>
</feature>
<dbReference type="InterPro" id="IPR024074">
    <property type="entry name" value="AS_cat/multimer_dom_body"/>
</dbReference>
<evidence type="ECO:0000256" key="8">
    <source>
        <dbReference type="ARBA" id="ARBA00022840"/>
    </source>
</evidence>
<accession>E1QT31</accession>